<dbReference type="CDD" id="cd01647">
    <property type="entry name" value="RT_LTR"/>
    <property type="match status" value="1"/>
</dbReference>
<evidence type="ECO:0000256" key="13">
    <source>
        <dbReference type="PROSITE-ProRule" id="PRU00723"/>
    </source>
</evidence>
<feature type="region of interest" description="Disordered" evidence="14">
    <location>
        <begin position="380"/>
        <end position="404"/>
    </location>
</feature>
<keyword evidence="9" id="KW-0694">RNA-binding</keyword>
<keyword evidence="11" id="KW-0695">RNA-directed DNA polymerase</keyword>
<evidence type="ECO:0000256" key="5">
    <source>
        <dbReference type="ARBA" id="ARBA00022722"/>
    </source>
</evidence>
<comment type="similarity">
    <text evidence="1">Belongs to the beta type-B retroviral polymerase family. HERV class-II K(HML-2) pol subfamily.</text>
</comment>
<evidence type="ECO:0000259" key="16">
    <source>
        <dbReference type="PROSITE" id="PS50878"/>
    </source>
</evidence>
<dbReference type="Gene3D" id="3.30.420.10">
    <property type="entry name" value="Ribonuclease H-like superfamily/Ribonuclease H"/>
    <property type="match status" value="1"/>
</dbReference>
<evidence type="ECO:0000256" key="4">
    <source>
        <dbReference type="ARBA" id="ARBA00022695"/>
    </source>
</evidence>
<dbReference type="PROSITE" id="PS50878">
    <property type="entry name" value="RT_POL"/>
    <property type="match status" value="1"/>
</dbReference>
<keyword evidence="13" id="KW-0862">Zinc</keyword>
<evidence type="ECO:0000259" key="15">
    <source>
        <dbReference type="PROSITE" id="PS50103"/>
    </source>
</evidence>
<evidence type="ECO:0000256" key="10">
    <source>
        <dbReference type="ARBA" id="ARBA00022908"/>
    </source>
</evidence>
<evidence type="ECO:0000259" key="17">
    <source>
        <dbReference type="PROSITE" id="PS50994"/>
    </source>
</evidence>
<dbReference type="InterPro" id="IPR036397">
    <property type="entry name" value="RNaseH_sf"/>
</dbReference>
<dbReference type="PANTHER" id="PTHR37984:SF5">
    <property type="entry name" value="PROTEIN NYNRIN-LIKE"/>
    <property type="match status" value="1"/>
</dbReference>
<dbReference type="InterPro" id="IPR001969">
    <property type="entry name" value="Aspartic_peptidase_AS"/>
</dbReference>
<protein>
    <recommendedName>
        <fullName evidence="2">ribonuclease H</fullName>
        <ecNumber evidence="2">3.1.26.4</ecNumber>
    </recommendedName>
</protein>
<feature type="domain" description="C3H1-type" evidence="15">
    <location>
        <begin position="411"/>
        <end position="434"/>
    </location>
</feature>
<dbReference type="InterPro" id="IPR043502">
    <property type="entry name" value="DNA/RNA_pol_sf"/>
</dbReference>
<keyword evidence="6" id="KW-0255">Endonuclease</keyword>
<evidence type="ECO:0000256" key="12">
    <source>
        <dbReference type="ARBA" id="ARBA00023268"/>
    </source>
</evidence>
<keyword evidence="7" id="KW-0378">Hydrolase</keyword>
<evidence type="ECO:0000256" key="3">
    <source>
        <dbReference type="ARBA" id="ARBA00022679"/>
    </source>
</evidence>
<dbReference type="Proteomes" id="UP001158576">
    <property type="component" value="Chromosome 1"/>
</dbReference>
<dbReference type="Gene3D" id="3.30.70.270">
    <property type="match status" value="2"/>
</dbReference>
<name>A0ABN7SKF2_OIKDI</name>
<dbReference type="InterPro" id="IPR001584">
    <property type="entry name" value="Integrase_cat-core"/>
</dbReference>
<dbReference type="Gene3D" id="1.10.340.70">
    <property type="match status" value="1"/>
</dbReference>
<evidence type="ECO:0000313" key="18">
    <source>
        <dbReference type="EMBL" id="CAG5101941.1"/>
    </source>
</evidence>
<dbReference type="Gene3D" id="3.10.10.10">
    <property type="entry name" value="HIV Type 1 Reverse Transcriptase, subunit A, domain 1"/>
    <property type="match status" value="1"/>
</dbReference>
<dbReference type="PROSITE" id="PS50103">
    <property type="entry name" value="ZF_C3H1"/>
    <property type="match status" value="1"/>
</dbReference>
<dbReference type="InterPro" id="IPR000571">
    <property type="entry name" value="Znf_CCCH"/>
</dbReference>
<evidence type="ECO:0000256" key="11">
    <source>
        <dbReference type="ARBA" id="ARBA00022918"/>
    </source>
</evidence>
<keyword evidence="4" id="KW-0548">Nucleotidyltransferase</keyword>
<dbReference type="Gene3D" id="2.40.70.10">
    <property type="entry name" value="Acid Proteases"/>
    <property type="match status" value="1"/>
</dbReference>
<keyword evidence="13" id="KW-0863">Zinc-finger</keyword>
<keyword evidence="8" id="KW-0460">Magnesium</keyword>
<reference evidence="18 19" key="1">
    <citation type="submission" date="2021-04" db="EMBL/GenBank/DDBJ databases">
        <authorList>
            <person name="Bliznina A."/>
        </authorList>
    </citation>
    <scope>NUCLEOTIDE SEQUENCE [LARGE SCALE GENOMIC DNA]</scope>
</reference>
<keyword evidence="3" id="KW-0808">Transferase</keyword>
<dbReference type="Pfam" id="PF00665">
    <property type="entry name" value="rve"/>
    <property type="match status" value="1"/>
</dbReference>
<evidence type="ECO:0000256" key="1">
    <source>
        <dbReference type="ARBA" id="ARBA00010879"/>
    </source>
</evidence>
<dbReference type="PROSITE" id="PS00141">
    <property type="entry name" value="ASP_PROTEASE"/>
    <property type="match status" value="1"/>
</dbReference>
<dbReference type="SUPFAM" id="SSF56672">
    <property type="entry name" value="DNA/RNA polymerases"/>
    <property type="match status" value="1"/>
</dbReference>
<dbReference type="Pfam" id="PF00077">
    <property type="entry name" value="RVP"/>
    <property type="match status" value="1"/>
</dbReference>
<dbReference type="CDD" id="cd09274">
    <property type="entry name" value="RNase_HI_RT_Ty3"/>
    <property type="match status" value="1"/>
</dbReference>
<feature type="region of interest" description="Disordered" evidence="14">
    <location>
        <begin position="119"/>
        <end position="186"/>
    </location>
</feature>
<dbReference type="InterPro" id="IPR041577">
    <property type="entry name" value="RT_RNaseH_2"/>
</dbReference>
<accession>A0ABN7SKF2</accession>
<dbReference type="InterPro" id="IPR018061">
    <property type="entry name" value="Retropepsins"/>
</dbReference>
<feature type="domain" description="Integrase catalytic" evidence="17">
    <location>
        <begin position="1235"/>
        <end position="1392"/>
    </location>
</feature>
<feature type="compositionally biased region" description="Basic and acidic residues" evidence="14">
    <location>
        <begin position="143"/>
        <end position="155"/>
    </location>
</feature>
<keyword evidence="5" id="KW-0540">Nuclease</keyword>
<evidence type="ECO:0000256" key="6">
    <source>
        <dbReference type="ARBA" id="ARBA00022759"/>
    </source>
</evidence>
<evidence type="ECO:0000313" key="19">
    <source>
        <dbReference type="Proteomes" id="UP001158576"/>
    </source>
</evidence>
<evidence type="ECO:0000256" key="9">
    <source>
        <dbReference type="ARBA" id="ARBA00022884"/>
    </source>
</evidence>
<dbReference type="Pfam" id="PF00078">
    <property type="entry name" value="RVT_1"/>
    <property type="match status" value="1"/>
</dbReference>
<sequence length="1568" mass="180093">MSTVYWKDASDLSRQELCRIYDSLPDKIYPCKIPISDKSSIVLNILDLAPDYFAPGRKFVFKSQPGVVEFQKDNDGSNVELQKFAKPHHKLNIAQIQASSTADSLQALISSMKVESDISEAESSDGSLSEDSLEDPDETVINNDRKKEKVKKEPGNNHSKQKGQNARRREKEFKAKSPRIPKSKNSMIKPAKYSSDLPIDSFLQQMELFQMCNQISEQDLIAISLSQMMNDECGISIRRALKAEELVSWSAFSKKLTQILGRSKDHYRHKLRTYQRGDESTGICLAKLTDWFIQSYGREELSESDSDMLVELFINAQQNDLKRLLNREKSSLTYDNISARSAELERSIGSPTQDQNLFAIESHHKSYIESQINMLRSEMKQKMEKNSRSTEKKDEKKPRQKRVDVRKMEGHCITYTKHKKCKYEGNCKYIHKDQTILASCISNKLVFVNVKINGYEWPALVDTGATLTALRSHLPGLPRNFSSSKTPVTIANTVIHTNTLSESINISIDTNSSPLIIKVKPLIIENLSVPCILGMDVLQQLSLTAGNASKTIQINKKKVKRVPLRKSHAINAIIEVDDIDADKRELHKFQSEREEKATEINFIPEIASFGDTNPDQKKKLYDLLVELRLACSMGDWDIGQLAYLRFSLPLHDETLSAHSAPRRVPIHLQPKVQQNLNEWLDLRIISMAQSAFNIPLLILQKPDSSIRISLDARELNKLLVSDRFPIPHLSTIFTRIGEKLTSGKECYFSQVDFSRGYWQIRVADNDTKKLAFSYNSKHYCSNRMLYGTSTAPAAFSRVMDRLFNHPNILIYLDDIIILNSNFTEHLQTLRFVFQKCIDNGLLLNTKKMILCKSSTEFLGHRISKEGITLTDKHIKCIKDLQPPTDRQSLKRVLGMINYNIKYKDASLILRPLYQLTSSKVNFDWKEEHQTAFEIIRNKLLERPSLGHFKTDAPLTVVSDASGHAMGGCLYQCQDDQTFTTLGYFSRPFNKTDSRRSMREKELIALMENIKYFEYYLIGVEFTAITDHNSLLYLYKEHSKKALDNRLATIQHYLQNFSFKILHRPGHDPVMATADALSRIPNSHSSQLEKGAKGFEEPSDTIFALIKPDDSRKIFEFENRSFTYEEMAKLQFECQNTRNLIEKSKKNPSKKFKQTNGVLFADNRIVLPESVSNEFLNYLHVLTAHCGCKALMNLVKRFYIHKVQDRARSITSSCATCLRIKPQKKLKPSMIPNRFYESTPFRKVHIDLVDFYRQDSTNKRYLLTCIDELTSYLDGEPLHSKSDALVSRGLLKLILRHGINGVIVSDNGKEFGPLCKEILQRFEITHVTTTAYRSMSNGKVERSHRDIAKFIKTLGGNSRNWSLKWPEACYHMNNLPRETLDSLTPNECVFGRSFHVPYKIDSIDGKREPFVKALNEYLRELHPSLMRLHMDRYNKLVMNDKNSAPVLKIGTKVLTYKPDHTSGKLGINWDGPFYVKNRISKDSYILMCPKTKRTYRRHLQNIRPLKVFDEKEIKANITTNEEIKGNADITDDDAPKQKLPETSKSQDSLDLESLFKEEDTWSKRLRPRK</sequence>
<dbReference type="InterPro" id="IPR012337">
    <property type="entry name" value="RNaseH-like_sf"/>
</dbReference>
<evidence type="ECO:0000256" key="7">
    <source>
        <dbReference type="ARBA" id="ARBA00022801"/>
    </source>
</evidence>
<dbReference type="EMBL" id="OU015566">
    <property type="protein sequence ID" value="CAG5101941.1"/>
    <property type="molecule type" value="Genomic_DNA"/>
</dbReference>
<dbReference type="CDD" id="cd00303">
    <property type="entry name" value="retropepsin_like"/>
    <property type="match status" value="1"/>
</dbReference>
<keyword evidence="19" id="KW-1185">Reference proteome</keyword>
<dbReference type="InterPro" id="IPR050951">
    <property type="entry name" value="Retrovirus_Pol_polyprotein"/>
</dbReference>
<feature type="domain" description="Reverse transcriptase" evidence="16">
    <location>
        <begin position="680"/>
        <end position="862"/>
    </location>
</feature>
<dbReference type="InterPro" id="IPR043128">
    <property type="entry name" value="Rev_trsase/Diguanyl_cyclase"/>
</dbReference>
<dbReference type="Pfam" id="PF17919">
    <property type="entry name" value="RT_RNaseH_2"/>
    <property type="match status" value="1"/>
</dbReference>
<dbReference type="PANTHER" id="PTHR37984">
    <property type="entry name" value="PROTEIN CBG26694"/>
    <property type="match status" value="1"/>
</dbReference>
<evidence type="ECO:0000256" key="8">
    <source>
        <dbReference type="ARBA" id="ARBA00022842"/>
    </source>
</evidence>
<dbReference type="InterPro" id="IPR021109">
    <property type="entry name" value="Peptidase_aspartic_dom_sf"/>
</dbReference>
<evidence type="ECO:0000256" key="14">
    <source>
        <dbReference type="SAM" id="MobiDB-lite"/>
    </source>
</evidence>
<dbReference type="EC" id="3.1.26.4" evidence="2"/>
<feature type="region of interest" description="Disordered" evidence="14">
    <location>
        <begin position="1523"/>
        <end position="1548"/>
    </location>
</feature>
<keyword evidence="13" id="KW-0479">Metal-binding</keyword>
<proteinExistence type="inferred from homology"/>
<gene>
    <name evidence="18" type="ORF">OKIOD_LOCUS8835</name>
</gene>
<keyword evidence="10" id="KW-0229">DNA integration</keyword>
<organism evidence="18 19">
    <name type="scientific">Oikopleura dioica</name>
    <name type="common">Tunicate</name>
    <dbReference type="NCBI Taxonomy" id="34765"/>
    <lineage>
        <taxon>Eukaryota</taxon>
        <taxon>Metazoa</taxon>
        <taxon>Chordata</taxon>
        <taxon>Tunicata</taxon>
        <taxon>Appendicularia</taxon>
        <taxon>Copelata</taxon>
        <taxon>Oikopleuridae</taxon>
        <taxon>Oikopleura</taxon>
    </lineage>
</organism>
<dbReference type="SUPFAM" id="SSF50630">
    <property type="entry name" value="Acid proteases"/>
    <property type="match status" value="1"/>
</dbReference>
<dbReference type="PROSITE" id="PS50994">
    <property type="entry name" value="INTEGRASE"/>
    <property type="match status" value="1"/>
</dbReference>
<feature type="zinc finger region" description="C3H1-type" evidence="13">
    <location>
        <begin position="411"/>
        <end position="434"/>
    </location>
</feature>
<keyword evidence="12" id="KW-0511">Multifunctional enzyme</keyword>
<dbReference type="SUPFAM" id="SSF53098">
    <property type="entry name" value="Ribonuclease H-like"/>
    <property type="match status" value="1"/>
</dbReference>
<evidence type="ECO:0000256" key="2">
    <source>
        <dbReference type="ARBA" id="ARBA00012180"/>
    </source>
</evidence>
<dbReference type="InterPro" id="IPR000477">
    <property type="entry name" value="RT_dom"/>
</dbReference>